<dbReference type="Gene3D" id="3.40.1210.10">
    <property type="entry name" value="Survival protein SurE-like phosphatase/nucleotidase"/>
    <property type="match status" value="1"/>
</dbReference>
<feature type="binding site" evidence="5">
    <location>
        <position position="43"/>
    </location>
    <ligand>
        <name>a divalent metal cation</name>
        <dbReference type="ChEBI" id="CHEBI:60240"/>
    </ligand>
</feature>
<dbReference type="HAMAP" id="MF_00060">
    <property type="entry name" value="SurE"/>
    <property type="match status" value="1"/>
</dbReference>
<dbReference type="RefSeq" id="WP_126613369.1">
    <property type="nucleotide sequence ID" value="NZ_CP034562.1"/>
</dbReference>
<dbReference type="AlphaFoldDB" id="A0A3S9P1S0"/>
<gene>
    <name evidence="5 7" type="primary">surE</name>
    <name evidence="7" type="ORF">EI427_07800</name>
</gene>
<dbReference type="Proteomes" id="UP000267268">
    <property type="component" value="Chromosome 1"/>
</dbReference>
<dbReference type="PANTHER" id="PTHR30457">
    <property type="entry name" value="5'-NUCLEOTIDASE SURE"/>
    <property type="match status" value="1"/>
</dbReference>
<evidence type="ECO:0000256" key="4">
    <source>
        <dbReference type="ARBA" id="ARBA00022801"/>
    </source>
</evidence>
<dbReference type="NCBIfam" id="TIGR00087">
    <property type="entry name" value="surE"/>
    <property type="match status" value="1"/>
</dbReference>
<dbReference type="EC" id="3.1.3.5" evidence="5"/>
<evidence type="ECO:0000256" key="3">
    <source>
        <dbReference type="ARBA" id="ARBA00022723"/>
    </source>
</evidence>
<dbReference type="NCBIfam" id="NF001492">
    <property type="entry name" value="PRK00346.2-2"/>
    <property type="match status" value="1"/>
</dbReference>
<evidence type="ECO:0000256" key="2">
    <source>
        <dbReference type="ARBA" id="ARBA00011062"/>
    </source>
</evidence>
<keyword evidence="5" id="KW-0547">Nucleotide-binding</keyword>
<dbReference type="GO" id="GO:0005737">
    <property type="term" value="C:cytoplasm"/>
    <property type="evidence" value="ECO:0007669"/>
    <property type="project" value="UniProtKB-SubCell"/>
</dbReference>
<dbReference type="OrthoDB" id="9780815at2"/>
<dbReference type="InterPro" id="IPR036523">
    <property type="entry name" value="SurE-like_sf"/>
</dbReference>
<comment type="function">
    <text evidence="5">Nucleotidase that shows phosphatase activity on nucleoside 5'-monophosphates.</text>
</comment>
<evidence type="ECO:0000256" key="1">
    <source>
        <dbReference type="ARBA" id="ARBA00000815"/>
    </source>
</evidence>
<feature type="binding site" evidence="5">
    <location>
        <position position="13"/>
    </location>
    <ligand>
        <name>a divalent metal cation</name>
        <dbReference type="ChEBI" id="CHEBI:60240"/>
    </ligand>
</feature>
<keyword evidence="4 5" id="KW-0378">Hydrolase</keyword>
<dbReference type="EMBL" id="CP034562">
    <property type="protein sequence ID" value="AZQ62139.1"/>
    <property type="molecule type" value="Genomic_DNA"/>
</dbReference>
<organism evidence="7 8">
    <name type="scientific">Flammeovirga pectinis</name>
    <dbReference type="NCBI Taxonomy" id="2494373"/>
    <lineage>
        <taxon>Bacteria</taxon>
        <taxon>Pseudomonadati</taxon>
        <taxon>Bacteroidota</taxon>
        <taxon>Cytophagia</taxon>
        <taxon>Cytophagales</taxon>
        <taxon>Flammeovirgaceae</taxon>
        <taxon>Flammeovirga</taxon>
    </lineage>
</organism>
<dbReference type="GO" id="GO:0046872">
    <property type="term" value="F:metal ion binding"/>
    <property type="evidence" value="ECO:0007669"/>
    <property type="project" value="UniProtKB-UniRule"/>
</dbReference>
<proteinExistence type="inferred from homology"/>
<dbReference type="PANTHER" id="PTHR30457:SF0">
    <property type="entry name" value="PHOSPHATASE, PUTATIVE (AFU_ORTHOLOGUE AFUA_4G01070)-RELATED"/>
    <property type="match status" value="1"/>
</dbReference>
<reference evidence="7 8" key="1">
    <citation type="submission" date="2018-12" db="EMBL/GenBank/DDBJ databases">
        <title>Flammeovirga pectinis sp. nov., isolated from the gut of the Korean scallop, Patinopecten yessoensis.</title>
        <authorList>
            <person name="Bae J.-W."/>
            <person name="Jeong Y.-S."/>
            <person name="Kang W."/>
        </authorList>
    </citation>
    <scope>NUCLEOTIDE SEQUENCE [LARGE SCALE GENOMIC DNA]</scope>
    <source>
        <strain evidence="7 8">L12M1</strain>
    </source>
</reference>
<dbReference type="Pfam" id="PF01975">
    <property type="entry name" value="SurE"/>
    <property type="match status" value="1"/>
</dbReference>
<dbReference type="GO" id="GO:0000166">
    <property type="term" value="F:nucleotide binding"/>
    <property type="evidence" value="ECO:0007669"/>
    <property type="project" value="UniProtKB-KW"/>
</dbReference>
<evidence type="ECO:0000259" key="6">
    <source>
        <dbReference type="Pfam" id="PF01975"/>
    </source>
</evidence>
<sequence length="261" mass="28606">MKKRPLILIANDDGITSKGIKFLVSVMKELGDVVVVAPDSPQSGQGHAITIEDPLRYHSSDIFPEENVSAYQCSGTPADCVKLAKNHILETLPDLVVSGVNHGSNTSVSVLYSGTMSAALEAAIEGLPSIGFSVCDYGFDAEFEHTRSFVKQIAEKVLKEGMPKGVAWNVNFPKIGTEPIKGLKVCRQADGKWQEQFDERVNPVGKKYLWLTGKFVNRDTGSDTDEWAINNNYGSIVPTQIDMTAHEYRLKLAEKVAEEGF</sequence>
<dbReference type="NCBIfam" id="NF001490">
    <property type="entry name" value="PRK00346.1-4"/>
    <property type="match status" value="1"/>
</dbReference>
<feature type="binding site" evidence="5">
    <location>
        <position position="12"/>
    </location>
    <ligand>
        <name>a divalent metal cation</name>
        <dbReference type="ChEBI" id="CHEBI:60240"/>
    </ligand>
</feature>
<feature type="binding site" evidence="5">
    <location>
        <position position="101"/>
    </location>
    <ligand>
        <name>a divalent metal cation</name>
        <dbReference type="ChEBI" id="CHEBI:60240"/>
    </ligand>
</feature>
<keyword evidence="3 5" id="KW-0479">Metal-binding</keyword>
<protein>
    <recommendedName>
        <fullName evidence="5">5'-nucleotidase SurE</fullName>
        <ecNumber evidence="5">3.1.3.5</ecNumber>
    </recommendedName>
    <alternativeName>
        <fullName evidence="5">Nucleoside 5'-monophosphate phosphohydrolase</fullName>
    </alternativeName>
</protein>
<evidence type="ECO:0000313" key="7">
    <source>
        <dbReference type="EMBL" id="AZQ62139.1"/>
    </source>
</evidence>
<feature type="domain" description="Survival protein SurE-like phosphatase/nucleotidase" evidence="6">
    <location>
        <begin position="7"/>
        <end position="194"/>
    </location>
</feature>
<keyword evidence="5" id="KW-0963">Cytoplasm</keyword>
<keyword evidence="8" id="KW-1185">Reference proteome</keyword>
<dbReference type="KEGG" id="fll:EI427_07800"/>
<comment type="subcellular location">
    <subcellularLocation>
        <location evidence="5">Cytoplasm</location>
    </subcellularLocation>
</comment>
<comment type="cofactor">
    <cofactor evidence="5">
        <name>a divalent metal cation</name>
        <dbReference type="ChEBI" id="CHEBI:60240"/>
    </cofactor>
    <text evidence="5">Binds 1 divalent metal cation per subunit.</text>
</comment>
<dbReference type="InterPro" id="IPR002828">
    <property type="entry name" value="SurE-like_Pase/nucleotidase"/>
</dbReference>
<dbReference type="GO" id="GO:0008253">
    <property type="term" value="F:5'-nucleotidase activity"/>
    <property type="evidence" value="ECO:0007669"/>
    <property type="project" value="UniProtKB-UniRule"/>
</dbReference>
<dbReference type="SUPFAM" id="SSF64167">
    <property type="entry name" value="SurE-like"/>
    <property type="match status" value="1"/>
</dbReference>
<comment type="similarity">
    <text evidence="2 5">Belongs to the SurE nucleotidase family.</text>
</comment>
<evidence type="ECO:0000313" key="8">
    <source>
        <dbReference type="Proteomes" id="UP000267268"/>
    </source>
</evidence>
<evidence type="ECO:0000256" key="5">
    <source>
        <dbReference type="HAMAP-Rule" id="MF_00060"/>
    </source>
</evidence>
<accession>A0A3S9P1S0</accession>
<name>A0A3S9P1S0_9BACT</name>
<dbReference type="InterPro" id="IPR030048">
    <property type="entry name" value="SurE"/>
</dbReference>
<comment type="catalytic activity">
    <reaction evidence="1 5">
        <text>a ribonucleoside 5'-phosphate + H2O = a ribonucleoside + phosphate</text>
        <dbReference type="Rhea" id="RHEA:12484"/>
        <dbReference type="ChEBI" id="CHEBI:15377"/>
        <dbReference type="ChEBI" id="CHEBI:18254"/>
        <dbReference type="ChEBI" id="CHEBI:43474"/>
        <dbReference type="ChEBI" id="CHEBI:58043"/>
        <dbReference type="EC" id="3.1.3.5"/>
    </reaction>
</comment>